<evidence type="ECO:0000256" key="3">
    <source>
        <dbReference type="ARBA" id="ARBA00022989"/>
    </source>
</evidence>
<dbReference type="Gene3D" id="1.20.1740.10">
    <property type="entry name" value="Amino acid/polyamine transporter I"/>
    <property type="match status" value="1"/>
</dbReference>
<dbReference type="PANTHER" id="PTHR43243:SF105">
    <property type="entry name" value="CATIONIC AMINO ACID TRANSPORTER C-TERMINAL DOMAIN-CONTAINING PROTEIN"/>
    <property type="match status" value="1"/>
</dbReference>
<evidence type="ECO:0000313" key="6">
    <source>
        <dbReference type="EMBL" id="KAJ8985010.1"/>
    </source>
</evidence>
<feature type="transmembrane region" description="Helical" evidence="5">
    <location>
        <begin position="48"/>
        <end position="65"/>
    </location>
</feature>
<evidence type="ECO:0000256" key="1">
    <source>
        <dbReference type="ARBA" id="ARBA00004141"/>
    </source>
</evidence>
<feature type="transmembrane region" description="Helical" evidence="5">
    <location>
        <begin position="77"/>
        <end position="96"/>
    </location>
</feature>
<name>A0ABQ9K663_9CUCU</name>
<protein>
    <submittedName>
        <fullName evidence="6">Uncharacterized protein</fullName>
    </submittedName>
</protein>
<evidence type="ECO:0000313" key="7">
    <source>
        <dbReference type="Proteomes" id="UP001162164"/>
    </source>
</evidence>
<dbReference type="PANTHER" id="PTHR43243">
    <property type="entry name" value="INNER MEMBRANE TRANSPORTER YGJI-RELATED"/>
    <property type="match status" value="1"/>
</dbReference>
<accession>A0ABQ9K663</accession>
<dbReference type="InterPro" id="IPR002293">
    <property type="entry name" value="AA/rel_permease1"/>
</dbReference>
<comment type="caution">
    <text evidence="6">The sequence shown here is derived from an EMBL/GenBank/DDBJ whole genome shotgun (WGS) entry which is preliminary data.</text>
</comment>
<feature type="transmembrane region" description="Helical" evidence="5">
    <location>
        <begin position="198"/>
        <end position="220"/>
    </location>
</feature>
<sequence>MNRKYLEAKKTPRRNMAVIWKVLTRKKVINPATAEDTRLSRILNTFDLTALGVGGTLGVGVYVLVGHVAKNTAGPSVVLSFLIAAIASAFAGLCYAEFGSRAPRAGSAYIYSYVCVGEFVAFVIGWNLILEYIIGSASVARTLSSYVDTLVNNTMQNTFIEIAPIDFPPLSRYFDSFAFGISMVLAVALSIGLRQSSLVNNIFTTVNILVVLFVIIAGSFKADVGNWSINPNQNCTNCTYIGNGGFFPFGIEGMIAGASVCFYGFVGFDCIATTGEEVKNPKEPSLYR</sequence>
<keyword evidence="4 5" id="KW-0472">Membrane</keyword>
<keyword evidence="3 5" id="KW-1133">Transmembrane helix</keyword>
<keyword evidence="7" id="KW-1185">Reference proteome</keyword>
<feature type="transmembrane region" description="Helical" evidence="5">
    <location>
        <begin position="173"/>
        <end position="191"/>
    </location>
</feature>
<reference evidence="6" key="1">
    <citation type="journal article" date="2023" name="Insect Mol. Biol.">
        <title>Genome sequencing provides insights into the evolution of gene families encoding plant cell wall-degrading enzymes in longhorned beetles.</title>
        <authorList>
            <person name="Shin N.R."/>
            <person name="Okamura Y."/>
            <person name="Kirsch R."/>
            <person name="Pauchet Y."/>
        </authorList>
    </citation>
    <scope>NUCLEOTIDE SEQUENCE</scope>
    <source>
        <strain evidence="6">MMC_N1</strain>
    </source>
</reference>
<evidence type="ECO:0000256" key="4">
    <source>
        <dbReference type="ARBA" id="ARBA00023136"/>
    </source>
</evidence>
<dbReference type="Proteomes" id="UP001162164">
    <property type="component" value="Unassembled WGS sequence"/>
</dbReference>
<dbReference type="Pfam" id="PF13520">
    <property type="entry name" value="AA_permease_2"/>
    <property type="match status" value="1"/>
</dbReference>
<evidence type="ECO:0000256" key="5">
    <source>
        <dbReference type="SAM" id="Phobius"/>
    </source>
</evidence>
<keyword evidence="2 5" id="KW-0812">Transmembrane</keyword>
<gene>
    <name evidence="6" type="ORF">NQ317_016921</name>
</gene>
<evidence type="ECO:0000256" key="2">
    <source>
        <dbReference type="ARBA" id="ARBA00022692"/>
    </source>
</evidence>
<comment type="subcellular location">
    <subcellularLocation>
        <location evidence="1">Membrane</location>
        <topology evidence="1">Multi-pass membrane protein</topology>
    </subcellularLocation>
</comment>
<organism evidence="6 7">
    <name type="scientific">Molorchus minor</name>
    <dbReference type="NCBI Taxonomy" id="1323400"/>
    <lineage>
        <taxon>Eukaryota</taxon>
        <taxon>Metazoa</taxon>
        <taxon>Ecdysozoa</taxon>
        <taxon>Arthropoda</taxon>
        <taxon>Hexapoda</taxon>
        <taxon>Insecta</taxon>
        <taxon>Pterygota</taxon>
        <taxon>Neoptera</taxon>
        <taxon>Endopterygota</taxon>
        <taxon>Coleoptera</taxon>
        <taxon>Polyphaga</taxon>
        <taxon>Cucujiformia</taxon>
        <taxon>Chrysomeloidea</taxon>
        <taxon>Cerambycidae</taxon>
        <taxon>Lamiinae</taxon>
        <taxon>Monochamini</taxon>
        <taxon>Molorchus</taxon>
    </lineage>
</organism>
<proteinExistence type="predicted"/>
<feature type="transmembrane region" description="Helical" evidence="5">
    <location>
        <begin position="108"/>
        <end position="129"/>
    </location>
</feature>
<dbReference type="EMBL" id="JAPWTJ010000021">
    <property type="protein sequence ID" value="KAJ8985010.1"/>
    <property type="molecule type" value="Genomic_DNA"/>
</dbReference>